<evidence type="ECO:0000313" key="4">
    <source>
        <dbReference type="Proteomes" id="UP001143545"/>
    </source>
</evidence>
<protein>
    <submittedName>
        <fullName evidence="3">Histidine kinase</fullName>
    </submittedName>
</protein>
<proteinExistence type="predicted"/>
<feature type="transmembrane region" description="Helical" evidence="1">
    <location>
        <begin position="9"/>
        <end position="28"/>
    </location>
</feature>
<dbReference type="PANTHER" id="PTHR34220:SF7">
    <property type="entry name" value="SENSOR HISTIDINE KINASE YPDA"/>
    <property type="match status" value="1"/>
</dbReference>
<keyword evidence="1" id="KW-0812">Transmembrane</keyword>
<keyword evidence="1" id="KW-1133">Transmembrane helix</keyword>
<evidence type="ECO:0000256" key="1">
    <source>
        <dbReference type="SAM" id="Phobius"/>
    </source>
</evidence>
<evidence type="ECO:0000259" key="2">
    <source>
        <dbReference type="Pfam" id="PF06580"/>
    </source>
</evidence>
<feature type="transmembrane region" description="Helical" evidence="1">
    <location>
        <begin position="70"/>
        <end position="88"/>
    </location>
</feature>
<dbReference type="Gene3D" id="3.30.565.10">
    <property type="entry name" value="Histidine kinase-like ATPase, C-terminal domain"/>
    <property type="match status" value="1"/>
</dbReference>
<sequence>MGVASEKKIILIHVLIWTCFISLSWVQFYTDFKEVTAQFYYSKLINIGVFYFNYLYLVPKFLLKRNLKQYLFFIIVLLLTIVVLNNFFQPEFIRMERVGEVAQRVGHIEPAMPKGGFNPNPDFKPDMPNRWVFKYIMPSVVPLLLIVIGTVIKMYAEWRATEETKKEIAAKKLSSELQLLKAQLNPHFLFNSLNTIYSLSVKQSTETSDAVINLSEMMRYMLYEADKELVPLEKELDYLHNYIYLQRLRLANDQEVTSNIHGDYYHKKIQPLLFVSFVENAFKYGTDFTGKTKIKIVIGIKDDSLTFFCENVIGRVDKDKRSSGIGLENTKSRLKLLYPGTHDLTITNENGKFTVNLFVKFNKS</sequence>
<accession>A0A9W6EUA7</accession>
<keyword evidence="4" id="KW-1185">Reference proteome</keyword>
<dbReference type="InterPro" id="IPR050640">
    <property type="entry name" value="Bact_2-comp_sensor_kinase"/>
</dbReference>
<feature type="transmembrane region" description="Helical" evidence="1">
    <location>
        <begin position="135"/>
        <end position="156"/>
    </location>
</feature>
<dbReference type="InterPro" id="IPR010559">
    <property type="entry name" value="Sig_transdc_His_kin_internal"/>
</dbReference>
<dbReference type="Pfam" id="PF06580">
    <property type="entry name" value="His_kinase"/>
    <property type="match status" value="1"/>
</dbReference>
<dbReference type="GO" id="GO:0000155">
    <property type="term" value="F:phosphorelay sensor kinase activity"/>
    <property type="evidence" value="ECO:0007669"/>
    <property type="project" value="InterPro"/>
</dbReference>
<dbReference type="InterPro" id="IPR036890">
    <property type="entry name" value="HATPase_C_sf"/>
</dbReference>
<dbReference type="GO" id="GO:0016020">
    <property type="term" value="C:membrane"/>
    <property type="evidence" value="ECO:0007669"/>
    <property type="project" value="InterPro"/>
</dbReference>
<comment type="caution">
    <text evidence="3">The sequence shown here is derived from an EMBL/GenBank/DDBJ whole genome shotgun (WGS) entry which is preliminary data.</text>
</comment>
<name>A0A9W6EUA7_9FLAO</name>
<reference evidence="3" key="1">
    <citation type="submission" date="2022-07" db="EMBL/GenBank/DDBJ databases">
        <title>Taxonomy of Novel Oxalotrophic and Methylotrophic Bacteria.</title>
        <authorList>
            <person name="Sahin N."/>
            <person name="Tani A."/>
        </authorList>
    </citation>
    <scope>NUCLEOTIDE SEQUENCE</scope>
    <source>
        <strain evidence="3">AM327</strain>
    </source>
</reference>
<keyword evidence="1" id="KW-0472">Membrane</keyword>
<organism evidence="3 4">
    <name type="scientific">Neptunitalea chrysea</name>
    <dbReference type="NCBI Taxonomy" id="1647581"/>
    <lineage>
        <taxon>Bacteria</taxon>
        <taxon>Pseudomonadati</taxon>
        <taxon>Bacteroidota</taxon>
        <taxon>Flavobacteriia</taxon>
        <taxon>Flavobacteriales</taxon>
        <taxon>Flavobacteriaceae</taxon>
        <taxon>Neptunitalea</taxon>
    </lineage>
</organism>
<dbReference type="PANTHER" id="PTHR34220">
    <property type="entry name" value="SENSOR HISTIDINE KINASE YPDA"/>
    <property type="match status" value="1"/>
</dbReference>
<dbReference type="EMBL" id="BRVP01000001">
    <property type="protein sequence ID" value="GLB51097.1"/>
    <property type="molecule type" value="Genomic_DNA"/>
</dbReference>
<keyword evidence="3" id="KW-0808">Transferase</keyword>
<dbReference type="Proteomes" id="UP001143545">
    <property type="component" value="Unassembled WGS sequence"/>
</dbReference>
<dbReference type="AlphaFoldDB" id="A0A9W6EUA7"/>
<evidence type="ECO:0000313" key="3">
    <source>
        <dbReference type="EMBL" id="GLB51097.1"/>
    </source>
</evidence>
<keyword evidence="3" id="KW-0418">Kinase</keyword>
<feature type="transmembrane region" description="Helical" evidence="1">
    <location>
        <begin position="40"/>
        <end position="58"/>
    </location>
</feature>
<feature type="domain" description="Signal transduction histidine kinase internal region" evidence="2">
    <location>
        <begin position="175"/>
        <end position="252"/>
    </location>
</feature>
<gene>
    <name evidence="3" type="ORF">NBRC110019_01360</name>
</gene>